<dbReference type="AlphaFoldDB" id="T2KPY2"/>
<dbReference type="InterPro" id="IPR029052">
    <property type="entry name" value="Metallo-depent_PP-like"/>
</dbReference>
<accession>T2KPY2</accession>
<dbReference type="InterPro" id="IPR032288">
    <property type="entry name" value="Metallophos_C"/>
</dbReference>
<dbReference type="OrthoDB" id="1776264at2"/>
<name>T2KPY2_FORAG</name>
<dbReference type="PANTHER" id="PTHR43143:SF1">
    <property type="entry name" value="SERINE_THREONINE-PROTEIN PHOSPHATASE CPPED1"/>
    <property type="match status" value="1"/>
</dbReference>
<reference evidence="5 6" key="1">
    <citation type="journal article" date="2013" name="Appl. Environ. Microbiol.">
        <title>The genome of the alga-associated marine flavobacterium Formosa agariphila KMM 3901T reveals a broad potential for degradation of algal polysaccharides.</title>
        <authorList>
            <person name="Mann A.J."/>
            <person name="Hahnke R.L."/>
            <person name="Huang S."/>
            <person name="Werner J."/>
            <person name="Xing P."/>
            <person name="Barbeyron T."/>
            <person name="Huettel B."/>
            <person name="Stueber K."/>
            <person name="Reinhardt R."/>
            <person name="Harder J."/>
            <person name="Gloeckner F.O."/>
            <person name="Amann R.I."/>
            <person name="Teeling H."/>
        </authorList>
    </citation>
    <scope>NUCLEOTIDE SEQUENCE [LARGE SCALE GENOMIC DNA]</scope>
    <source>
        <strain evidence="6">DSM 15362 / KCTC 12365 / LMG 23005 / KMM 3901</strain>
    </source>
</reference>
<evidence type="ECO:0000313" key="6">
    <source>
        <dbReference type="Proteomes" id="UP000016160"/>
    </source>
</evidence>
<dbReference type="STRING" id="1347342.BN863_30780"/>
<dbReference type="eggNOG" id="COG1409">
    <property type="taxonomic scope" value="Bacteria"/>
</dbReference>
<dbReference type="Proteomes" id="UP000016160">
    <property type="component" value="Chromosome"/>
</dbReference>
<gene>
    <name evidence="5" type="ORF">BN863_30780</name>
</gene>
<evidence type="ECO:0000256" key="1">
    <source>
        <dbReference type="SAM" id="SignalP"/>
    </source>
</evidence>
<dbReference type="Pfam" id="PF00149">
    <property type="entry name" value="Metallophos"/>
    <property type="match status" value="1"/>
</dbReference>
<organism evidence="5 6">
    <name type="scientific">Formosa agariphila (strain DSM 15362 / KCTC 12365 / LMG 23005 / KMM 3901 / M-2Alg 35-1)</name>
    <dbReference type="NCBI Taxonomy" id="1347342"/>
    <lineage>
        <taxon>Bacteria</taxon>
        <taxon>Pseudomonadati</taxon>
        <taxon>Bacteroidota</taxon>
        <taxon>Flavobacteriia</taxon>
        <taxon>Flavobacteriales</taxon>
        <taxon>Flavobacteriaceae</taxon>
        <taxon>Formosa</taxon>
    </lineage>
</organism>
<dbReference type="Pfam" id="PF16371">
    <property type="entry name" value="MetallophosN"/>
    <property type="match status" value="1"/>
</dbReference>
<protein>
    <submittedName>
        <fullName evidence="5">Metallophosphoesterase</fullName>
    </submittedName>
</protein>
<dbReference type="Gene3D" id="3.60.21.10">
    <property type="match status" value="1"/>
</dbReference>
<dbReference type="RefSeq" id="WP_038532100.1">
    <property type="nucleotide sequence ID" value="NZ_HG315671.1"/>
</dbReference>
<feature type="domain" description="Calcineurin-like phosphoesterase N-terminal" evidence="4">
    <location>
        <begin position="46"/>
        <end position="102"/>
    </location>
</feature>
<evidence type="ECO:0000313" key="5">
    <source>
        <dbReference type="EMBL" id="CDF80790.1"/>
    </source>
</evidence>
<evidence type="ECO:0000259" key="3">
    <source>
        <dbReference type="Pfam" id="PF16370"/>
    </source>
</evidence>
<feature type="domain" description="Calcineurin-like phosphoesterase C-terminal" evidence="3">
    <location>
        <begin position="348"/>
        <end position="500"/>
    </location>
</feature>
<dbReference type="HOGENOM" id="CLU_016483_1_0_10"/>
<dbReference type="Gene3D" id="2.60.40.10">
    <property type="entry name" value="Immunoglobulins"/>
    <property type="match status" value="1"/>
</dbReference>
<dbReference type="EMBL" id="HG315671">
    <property type="protein sequence ID" value="CDF80790.1"/>
    <property type="molecule type" value="Genomic_DNA"/>
</dbReference>
<evidence type="ECO:0000259" key="4">
    <source>
        <dbReference type="Pfam" id="PF16371"/>
    </source>
</evidence>
<evidence type="ECO:0000259" key="2">
    <source>
        <dbReference type="Pfam" id="PF00149"/>
    </source>
</evidence>
<dbReference type="InterPro" id="IPR013783">
    <property type="entry name" value="Ig-like_fold"/>
</dbReference>
<feature type="chain" id="PRO_5004602774" evidence="1">
    <location>
        <begin position="27"/>
        <end position="509"/>
    </location>
</feature>
<dbReference type="InterPro" id="IPR032285">
    <property type="entry name" value="Metallophos_N"/>
</dbReference>
<keyword evidence="6" id="KW-1185">Reference proteome</keyword>
<dbReference type="GO" id="GO:0016787">
    <property type="term" value="F:hydrolase activity"/>
    <property type="evidence" value="ECO:0007669"/>
    <property type="project" value="InterPro"/>
</dbReference>
<sequence>MKLQLNVNLKNTIRFLGLLSIGIVNAQDITGIVFEDVNANQIFDAGDKALKNVVVTNQLESVVTNSDGVFTLQLREEHFISVTKPKGYQFEIDNKNKPKSYFYYQPNPIKEVLKYPGTNVSNELPKTLYFPMHKVNEDSHRALLVGDPQMGNDQRLDYFKDGLLPFMAIEDADFRIVLGDIADDYLDILSKELEFSSKMGQVGYYVFGNHDINYQAKDNRYATSTFKDTYGPEYYSFDYGNFHYIVLNTIQYDGWNYKKKKRGSYFGGIDSEQLTWLKNDMKFVAHDKTIVVCTHAPILDRFTKKDDVETIFNILSKNNKVFAVSGHLHTVKAYDIEEHYHSDIDGLVAGATCGSWWLSPKDELDIPYATSTDGTPKGYFVMDVENNQYTYTYKPVNYPENFHMRIYTDQENVLVNWFIGKKGDKVIGKIKGTNLEIEFTNSVDKDPFMLSTISSKKNDDNWTPGVAETEHIWKAKLPSNLEKGSYGLEIEAVNYKGKKFKGFKIISIE</sequence>
<feature type="signal peptide" evidence="1">
    <location>
        <begin position="1"/>
        <end position="26"/>
    </location>
</feature>
<feature type="domain" description="Calcineurin-like phosphoesterase" evidence="2">
    <location>
        <begin position="141"/>
        <end position="330"/>
    </location>
</feature>
<dbReference type="InterPro" id="IPR051918">
    <property type="entry name" value="STPP_CPPED1"/>
</dbReference>
<dbReference type="InterPro" id="IPR004843">
    <property type="entry name" value="Calcineurin-like_PHP"/>
</dbReference>
<dbReference type="Pfam" id="PF16370">
    <property type="entry name" value="MetallophosC"/>
    <property type="match status" value="1"/>
</dbReference>
<proteinExistence type="predicted"/>
<dbReference type="SUPFAM" id="SSF56300">
    <property type="entry name" value="Metallo-dependent phosphatases"/>
    <property type="match status" value="1"/>
</dbReference>
<dbReference type="PATRIC" id="fig|1347342.6.peg.3097"/>
<dbReference type="PANTHER" id="PTHR43143">
    <property type="entry name" value="METALLOPHOSPHOESTERASE, CALCINEURIN SUPERFAMILY"/>
    <property type="match status" value="1"/>
</dbReference>
<keyword evidence="1" id="KW-0732">Signal</keyword>